<dbReference type="Proteomes" id="UP000078492">
    <property type="component" value="Unassembled WGS sequence"/>
</dbReference>
<name>A0A151JB85_9HYME</name>
<organism evidence="2 3">
    <name type="scientific">Trachymyrmex cornetzi</name>
    <dbReference type="NCBI Taxonomy" id="471704"/>
    <lineage>
        <taxon>Eukaryota</taxon>
        <taxon>Metazoa</taxon>
        <taxon>Ecdysozoa</taxon>
        <taxon>Arthropoda</taxon>
        <taxon>Hexapoda</taxon>
        <taxon>Insecta</taxon>
        <taxon>Pterygota</taxon>
        <taxon>Neoptera</taxon>
        <taxon>Endopterygota</taxon>
        <taxon>Hymenoptera</taxon>
        <taxon>Apocrita</taxon>
        <taxon>Aculeata</taxon>
        <taxon>Formicoidea</taxon>
        <taxon>Formicidae</taxon>
        <taxon>Myrmicinae</taxon>
        <taxon>Trachymyrmex</taxon>
    </lineage>
</organism>
<dbReference type="AlphaFoldDB" id="A0A151JB85"/>
<dbReference type="PANTHER" id="PTHR47331">
    <property type="entry name" value="PHD-TYPE DOMAIN-CONTAINING PROTEIN"/>
    <property type="match status" value="1"/>
</dbReference>
<dbReference type="GO" id="GO:0003676">
    <property type="term" value="F:nucleic acid binding"/>
    <property type="evidence" value="ECO:0007669"/>
    <property type="project" value="InterPro"/>
</dbReference>
<evidence type="ECO:0000313" key="3">
    <source>
        <dbReference type="Proteomes" id="UP000078492"/>
    </source>
</evidence>
<evidence type="ECO:0000259" key="1">
    <source>
        <dbReference type="Pfam" id="PF18701"/>
    </source>
</evidence>
<evidence type="ECO:0000313" key="2">
    <source>
        <dbReference type="EMBL" id="KYN22367.1"/>
    </source>
</evidence>
<dbReference type="Gene3D" id="3.30.420.10">
    <property type="entry name" value="Ribonuclease H-like superfamily/Ribonuclease H"/>
    <property type="match status" value="1"/>
</dbReference>
<accession>A0A151JB85</accession>
<gene>
    <name evidence="2" type="ORF">ALC57_05237</name>
</gene>
<reference evidence="2 3" key="1">
    <citation type="submission" date="2015-09" db="EMBL/GenBank/DDBJ databases">
        <title>Trachymyrmex cornetzi WGS genome.</title>
        <authorList>
            <person name="Nygaard S."/>
            <person name="Hu H."/>
            <person name="Boomsma J."/>
            <person name="Zhang G."/>
        </authorList>
    </citation>
    <scope>NUCLEOTIDE SEQUENCE [LARGE SCALE GENOMIC DNA]</scope>
    <source>
        <strain evidence="2">Tcor2-1</strain>
        <tissue evidence="2">Whole body</tissue>
    </source>
</reference>
<keyword evidence="3" id="KW-1185">Reference proteome</keyword>
<dbReference type="Pfam" id="PF18701">
    <property type="entry name" value="DUF5641"/>
    <property type="match status" value="1"/>
</dbReference>
<proteinExistence type="predicted"/>
<dbReference type="EMBL" id="KQ979175">
    <property type="protein sequence ID" value="KYN22367.1"/>
    <property type="molecule type" value="Genomic_DNA"/>
</dbReference>
<dbReference type="STRING" id="471704.A0A151JB85"/>
<dbReference type="InterPro" id="IPR036397">
    <property type="entry name" value="RNaseH_sf"/>
</dbReference>
<sequence>MSSSSFMAIRCLQETAYLKKDYPRASETILKDFYVDDLLTGANSIEELKELKNNVNNILFNAKFELAKWKSNAPEINDRSISGTTVNLGQSTKILGLWWNTATDTFHYPSFLNAIKRFISRRGRCINLYSDNSTTFVGANNQLSELKKFITKDSTQAQLREYLTEQFITHNWKFIPPYSPHMGGLWETAVKSAKTHMKKIIGTFVLSFEELYTVVVQIEACLNSRPLTPMSSHPDDLQVLTPGYFIIGEALNALPDYKLSETPVNRLTRYQLITQLKQNFWSRWSREYIAQQQHRFEWKCVKDTNIKIGNMVLIKNENTPPMIWPLDRITETHPGSDGITRVVSRLIFHNTLRSSRERI</sequence>
<dbReference type="SUPFAM" id="SSF53098">
    <property type="entry name" value="Ribonuclease H-like"/>
    <property type="match status" value="1"/>
</dbReference>
<dbReference type="InterPro" id="IPR040676">
    <property type="entry name" value="DUF5641"/>
</dbReference>
<dbReference type="InterPro" id="IPR012337">
    <property type="entry name" value="RNaseH-like_sf"/>
</dbReference>
<protein>
    <recommendedName>
        <fullName evidence="1">DUF5641 domain-containing protein</fullName>
    </recommendedName>
</protein>
<feature type="domain" description="DUF5641" evidence="1">
    <location>
        <begin position="268"/>
        <end position="345"/>
    </location>
</feature>